<sequence>MNTPALRIRISLARQMLELLDDTGRPLAAYAVSTAARGAGEQRGSYQTPRGRHLIRAKIGAGLPANTVFVGRRPTGEIWTPELGAQQPERDWILSRILWLSGCEPGRNRLGGCDSMRRYIYIHGTADEHLLGQPASHGCIRMANADVIDLFERVPAYTPVEIVDDLADDAPAMPDGNVA</sequence>
<name>A0A5C1E826_9RHOO</name>
<dbReference type="Proteomes" id="UP000323671">
    <property type="component" value="Chromosome"/>
</dbReference>
<dbReference type="AlphaFoldDB" id="A0A5C1E826"/>
<feature type="domain" description="L,D-TPase catalytic" evidence="10">
    <location>
        <begin position="6"/>
        <end position="163"/>
    </location>
</feature>
<dbReference type="PROSITE" id="PS52029">
    <property type="entry name" value="LD_TPASE"/>
    <property type="match status" value="1"/>
</dbReference>
<evidence type="ECO:0000256" key="3">
    <source>
        <dbReference type="ARBA" id="ARBA00022676"/>
    </source>
</evidence>
<evidence type="ECO:0000256" key="5">
    <source>
        <dbReference type="ARBA" id="ARBA00022801"/>
    </source>
</evidence>
<keyword evidence="6 9" id="KW-0133">Cell shape</keyword>
<evidence type="ECO:0000313" key="12">
    <source>
        <dbReference type="Proteomes" id="UP000323671"/>
    </source>
</evidence>
<evidence type="ECO:0000256" key="9">
    <source>
        <dbReference type="PROSITE-ProRule" id="PRU01373"/>
    </source>
</evidence>
<keyword evidence="7 9" id="KW-0573">Peptidoglycan synthesis</keyword>
<dbReference type="InterPro" id="IPR050979">
    <property type="entry name" value="LD-transpeptidase"/>
</dbReference>
<dbReference type="Pfam" id="PF03734">
    <property type="entry name" value="YkuD"/>
    <property type="match status" value="1"/>
</dbReference>
<comment type="pathway">
    <text evidence="1 9">Cell wall biogenesis; peptidoglycan biosynthesis.</text>
</comment>
<feature type="active site" description="Nucleophile" evidence="9">
    <location>
        <position position="139"/>
    </location>
</feature>
<keyword evidence="5" id="KW-0378">Hydrolase</keyword>
<accession>A0A5C1E826</accession>
<evidence type="ECO:0000256" key="6">
    <source>
        <dbReference type="ARBA" id="ARBA00022960"/>
    </source>
</evidence>
<dbReference type="InterPro" id="IPR005490">
    <property type="entry name" value="LD_TPept_cat_dom"/>
</dbReference>
<organism evidence="11 12">
    <name type="scientific">Oryzomicrobium terrae</name>
    <dbReference type="NCBI Taxonomy" id="1735038"/>
    <lineage>
        <taxon>Bacteria</taxon>
        <taxon>Pseudomonadati</taxon>
        <taxon>Pseudomonadota</taxon>
        <taxon>Betaproteobacteria</taxon>
        <taxon>Rhodocyclales</taxon>
        <taxon>Rhodocyclaceae</taxon>
        <taxon>Oryzomicrobium</taxon>
    </lineage>
</organism>
<dbReference type="GO" id="GO:0071555">
    <property type="term" value="P:cell wall organization"/>
    <property type="evidence" value="ECO:0007669"/>
    <property type="project" value="UniProtKB-UniRule"/>
</dbReference>
<dbReference type="KEGG" id="otr:OTERR_16040"/>
<gene>
    <name evidence="11" type="ORF">OTERR_16040</name>
</gene>
<proteinExistence type="inferred from homology"/>
<reference evidence="11 12" key="1">
    <citation type="submission" date="2017-07" db="EMBL/GenBank/DDBJ databases">
        <title>Complete genome sequence of Oryzomicrobium terrae TPP412.</title>
        <authorList>
            <person name="Chiu L.-W."/>
            <person name="Lo K.-J."/>
            <person name="Tsai Y.-M."/>
            <person name="Lin S.-S."/>
            <person name="Kuo C.-H."/>
            <person name="Liu C.-T."/>
        </authorList>
    </citation>
    <scope>NUCLEOTIDE SEQUENCE [LARGE SCALE GENOMIC DNA]</scope>
    <source>
        <strain evidence="11 12">TPP412</strain>
    </source>
</reference>
<dbReference type="GO" id="GO:0018104">
    <property type="term" value="P:peptidoglycan-protein cross-linking"/>
    <property type="evidence" value="ECO:0007669"/>
    <property type="project" value="TreeGrafter"/>
</dbReference>
<dbReference type="CDD" id="cd16913">
    <property type="entry name" value="YkuD_like"/>
    <property type="match status" value="1"/>
</dbReference>
<dbReference type="GO" id="GO:0008360">
    <property type="term" value="P:regulation of cell shape"/>
    <property type="evidence" value="ECO:0007669"/>
    <property type="project" value="UniProtKB-UniRule"/>
</dbReference>
<dbReference type="PANTHER" id="PTHR30582">
    <property type="entry name" value="L,D-TRANSPEPTIDASE"/>
    <property type="match status" value="1"/>
</dbReference>
<dbReference type="InterPro" id="IPR038063">
    <property type="entry name" value="Transpep_catalytic_dom"/>
</dbReference>
<dbReference type="SUPFAM" id="SSF141523">
    <property type="entry name" value="L,D-transpeptidase catalytic domain-like"/>
    <property type="match status" value="1"/>
</dbReference>
<protein>
    <recommendedName>
        <fullName evidence="10">L,D-TPase catalytic domain-containing protein</fullName>
    </recommendedName>
</protein>
<keyword evidence="3" id="KW-0328">Glycosyltransferase</keyword>
<dbReference type="PANTHER" id="PTHR30582:SF24">
    <property type="entry name" value="L,D-TRANSPEPTIDASE ERFK_SRFK-RELATED"/>
    <property type="match status" value="1"/>
</dbReference>
<keyword evidence="4" id="KW-0808">Transferase</keyword>
<evidence type="ECO:0000313" key="11">
    <source>
        <dbReference type="EMBL" id="QEL65080.1"/>
    </source>
</evidence>
<dbReference type="Gene3D" id="2.40.440.10">
    <property type="entry name" value="L,D-transpeptidase catalytic domain-like"/>
    <property type="match status" value="1"/>
</dbReference>
<evidence type="ECO:0000256" key="2">
    <source>
        <dbReference type="ARBA" id="ARBA00005992"/>
    </source>
</evidence>
<dbReference type="EMBL" id="CP022579">
    <property type="protein sequence ID" value="QEL65080.1"/>
    <property type="molecule type" value="Genomic_DNA"/>
</dbReference>
<evidence type="ECO:0000256" key="8">
    <source>
        <dbReference type="ARBA" id="ARBA00023316"/>
    </source>
</evidence>
<feature type="active site" description="Proton donor/acceptor" evidence="9">
    <location>
        <position position="123"/>
    </location>
</feature>
<keyword evidence="8 9" id="KW-0961">Cell wall biogenesis/degradation</keyword>
<keyword evidence="12" id="KW-1185">Reference proteome</keyword>
<dbReference type="GO" id="GO:0005576">
    <property type="term" value="C:extracellular region"/>
    <property type="evidence" value="ECO:0007669"/>
    <property type="project" value="TreeGrafter"/>
</dbReference>
<dbReference type="GO" id="GO:0071972">
    <property type="term" value="F:peptidoglycan L,D-transpeptidase activity"/>
    <property type="evidence" value="ECO:0007669"/>
    <property type="project" value="TreeGrafter"/>
</dbReference>
<comment type="similarity">
    <text evidence="2">Belongs to the YkuD family.</text>
</comment>
<evidence type="ECO:0000259" key="10">
    <source>
        <dbReference type="PROSITE" id="PS52029"/>
    </source>
</evidence>
<evidence type="ECO:0000256" key="1">
    <source>
        <dbReference type="ARBA" id="ARBA00004752"/>
    </source>
</evidence>
<evidence type="ECO:0000256" key="7">
    <source>
        <dbReference type="ARBA" id="ARBA00022984"/>
    </source>
</evidence>
<evidence type="ECO:0000256" key="4">
    <source>
        <dbReference type="ARBA" id="ARBA00022679"/>
    </source>
</evidence>
<dbReference type="UniPathway" id="UPA00219"/>
<dbReference type="GO" id="GO:0016757">
    <property type="term" value="F:glycosyltransferase activity"/>
    <property type="evidence" value="ECO:0007669"/>
    <property type="project" value="UniProtKB-KW"/>
</dbReference>